<feature type="non-terminal residue" evidence="1">
    <location>
        <position position="60"/>
    </location>
</feature>
<accession>A0AA41RS24</accession>
<dbReference type="EMBL" id="JAJJMA010019914">
    <property type="protein sequence ID" value="MCL7023221.1"/>
    <property type="molecule type" value="Genomic_DNA"/>
</dbReference>
<proteinExistence type="predicted"/>
<feature type="non-terminal residue" evidence="1">
    <location>
        <position position="1"/>
    </location>
</feature>
<protein>
    <submittedName>
        <fullName evidence="1">Uncharacterized protein</fullName>
    </submittedName>
</protein>
<keyword evidence="2" id="KW-1185">Reference proteome</keyword>
<evidence type="ECO:0000313" key="1">
    <source>
        <dbReference type="EMBL" id="MCL7023221.1"/>
    </source>
</evidence>
<evidence type="ECO:0000313" key="2">
    <source>
        <dbReference type="Proteomes" id="UP001177140"/>
    </source>
</evidence>
<gene>
    <name evidence="1" type="ORF">MKW94_030553</name>
</gene>
<name>A0AA41RS24_PAPNU</name>
<reference evidence="1" key="1">
    <citation type="submission" date="2022-03" db="EMBL/GenBank/DDBJ databases">
        <title>A functionally conserved STORR gene fusion in Papaver species that diverged 16.8 million years ago.</title>
        <authorList>
            <person name="Catania T."/>
        </authorList>
    </citation>
    <scope>NUCLEOTIDE SEQUENCE</scope>
    <source>
        <strain evidence="1">S-191538</strain>
    </source>
</reference>
<dbReference type="Proteomes" id="UP001177140">
    <property type="component" value="Unassembled WGS sequence"/>
</dbReference>
<organism evidence="1 2">
    <name type="scientific">Papaver nudicaule</name>
    <name type="common">Iceland poppy</name>
    <dbReference type="NCBI Taxonomy" id="74823"/>
    <lineage>
        <taxon>Eukaryota</taxon>
        <taxon>Viridiplantae</taxon>
        <taxon>Streptophyta</taxon>
        <taxon>Embryophyta</taxon>
        <taxon>Tracheophyta</taxon>
        <taxon>Spermatophyta</taxon>
        <taxon>Magnoliopsida</taxon>
        <taxon>Ranunculales</taxon>
        <taxon>Papaveraceae</taxon>
        <taxon>Papaveroideae</taxon>
        <taxon>Papaver</taxon>
    </lineage>
</organism>
<dbReference type="AlphaFoldDB" id="A0AA41RS24"/>
<sequence length="60" mass="6751">WLKGRAKNFLAGSGRISLQFSNLRVVKLLKLYLSKNCFEALEWLLDISPNVESLSIESPG</sequence>
<comment type="caution">
    <text evidence="1">The sequence shown here is derived from an EMBL/GenBank/DDBJ whole genome shotgun (WGS) entry which is preliminary data.</text>
</comment>